<feature type="transmembrane region" description="Helical" evidence="5">
    <location>
        <begin position="27"/>
        <end position="48"/>
    </location>
</feature>
<dbReference type="EMBL" id="CAFBMM010000117">
    <property type="protein sequence ID" value="CAB4918003.1"/>
    <property type="molecule type" value="Genomic_DNA"/>
</dbReference>
<evidence type="ECO:0000259" key="6">
    <source>
        <dbReference type="Pfam" id="PF14378"/>
    </source>
</evidence>
<evidence type="ECO:0000256" key="3">
    <source>
        <dbReference type="ARBA" id="ARBA00022989"/>
    </source>
</evidence>
<dbReference type="AlphaFoldDB" id="A0A6J7MXF7"/>
<dbReference type="InterPro" id="IPR026841">
    <property type="entry name" value="Aur1/Ipt1"/>
</dbReference>
<evidence type="ECO:0000313" key="9">
    <source>
        <dbReference type="EMBL" id="CAB4985681.1"/>
    </source>
</evidence>
<feature type="transmembrane region" description="Helical" evidence="5">
    <location>
        <begin position="182"/>
        <end position="201"/>
    </location>
</feature>
<organism evidence="9">
    <name type="scientific">freshwater metagenome</name>
    <dbReference type="NCBI Taxonomy" id="449393"/>
    <lineage>
        <taxon>unclassified sequences</taxon>
        <taxon>metagenomes</taxon>
        <taxon>ecological metagenomes</taxon>
    </lineage>
</organism>
<dbReference type="EMBL" id="CAFBPQ010000032">
    <property type="protein sequence ID" value="CAB5027306.1"/>
    <property type="molecule type" value="Genomic_DNA"/>
</dbReference>
<dbReference type="Pfam" id="PF14378">
    <property type="entry name" value="PAP2_3"/>
    <property type="match status" value="1"/>
</dbReference>
<evidence type="ECO:0000256" key="5">
    <source>
        <dbReference type="SAM" id="Phobius"/>
    </source>
</evidence>
<accession>A0A6J7MXF7</accession>
<evidence type="ECO:0000256" key="1">
    <source>
        <dbReference type="ARBA" id="ARBA00004141"/>
    </source>
</evidence>
<reference evidence="9" key="1">
    <citation type="submission" date="2020-05" db="EMBL/GenBank/DDBJ databases">
        <authorList>
            <person name="Chiriac C."/>
            <person name="Salcher M."/>
            <person name="Ghai R."/>
            <person name="Kavagutti S V."/>
        </authorList>
    </citation>
    <scope>NUCLEOTIDE SEQUENCE</scope>
</reference>
<evidence type="ECO:0000313" key="8">
    <source>
        <dbReference type="EMBL" id="CAB4918003.1"/>
    </source>
</evidence>
<feature type="transmembrane region" description="Helical" evidence="5">
    <location>
        <begin position="97"/>
        <end position="115"/>
    </location>
</feature>
<dbReference type="InterPro" id="IPR052185">
    <property type="entry name" value="IPC_Synthase-Related"/>
</dbReference>
<evidence type="ECO:0000313" key="10">
    <source>
        <dbReference type="EMBL" id="CAB5027306.1"/>
    </source>
</evidence>
<dbReference type="EMBL" id="CAEZYK010000012">
    <property type="protein sequence ID" value="CAB4717135.1"/>
    <property type="molecule type" value="Genomic_DNA"/>
</dbReference>
<dbReference type="EMBL" id="CAFBOF010000044">
    <property type="protein sequence ID" value="CAB4985681.1"/>
    <property type="molecule type" value="Genomic_DNA"/>
</dbReference>
<evidence type="ECO:0000256" key="2">
    <source>
        <dbReference type="ARBA" id="ARBA00022692"/>
    </source>
</evidence>
<dbReference type="GO" id="GO:0016020">
    <property type="term" value="C:membrane"/>
    <property type="evidence" value="ECO:0007669"/>
    <property type="project" value="UniProtKB-SubCell"/>
</dbReference>
<evidence type="ECO:0000256" key="4">
    <source>
        <dbReference type="ARBA" id="ARBA00023136"/>
    </source>
</evidence>
<sequence length="272" mass="30780">MNESEKPPKSAPFYRRWLGAHRLSDGYVIYWWMEILLVLSFYGIYSTIRNANKSNPPLARRHAYQLMDWQRTLGINIERGVHEWALNIRPLIIASNYFYGSLHFVVTIGVAVFIFRKHRDVYPLWRNTLMIATALALIGFAFWPLMPPRLLPASYGFVDTLAQYPTFWSFNQGAVNKISNQYAAMPSVHCAWALWCACILVPRMRHWWSKGLAALYPVGTVTAIVLTANHYLLDAVGGFIVLGIGYLAARILTRAGRSSTSKSSVPTAAHAS</sequence>
<evidence type="ECO:0000313" key="7">
    <source>
        <dbReference type="EMBL" id="CAB4717135.1"/>
    </source>
</evidence>
<keyword evidence="4 5" id="KW-0472">Membrane</keyword>
<proteinExistence type="predicted"/>
<name>A0A6J7MXF7_9ZZZZ</name>
<comment type="subcellular location">
    <subcellularLocation>
        <location evidence="1">Membrane</location>
        <topology evidence="1">Multi-pass membrane protein</topology>
    </subcellularLocation>
</comment>
<feature type="transmembrane region" description="Helical" evidence="5">
    <location>
        <begin position="213"/>
        <end position="229"/>
    </location>
</feature>
<feature type="transmembrane region" description="Helical" evidence="5">
    <location>
        <begin position="235"/>
        <end position="253"/>
    </location>
</feature>
<gene>
    <name evidence="7" type="ORF">UFOPK2683_00345</name>
    <name evidence="8" type="ORF">UFOPK3605_01513</name>
    <name evidence="9" type="ORF">UFOPK3897_01402</name>
    <name evidence="10" type="ORF">UFOPK4121_01051</name>
</gene>
<feature type="domain" description="Inositolphosphotransferase Aur1/Ipt1" evidence="6">
    <location>
        <begin position="65"/>
        <end position="247"/>
    </location>
</feature>
<dbReference type="PANTHER" id="PTHR31310">
    <property type="match status" value="1"/>
</dbReference>
<keyword evidence="2 5" id="KW-0812">Transmembrane</keyword>
<keyword evidence="3 5" id="KW-1133">Transmembrane helix</keyword>
<dbReference type="CDD" id="cd03386">
    <property type="entry name" value="PAP2_Aur1_like"/>
    <property type="match status" value="1"/>
</dbReference>
<dbReference type="PANTHER" id="PTHR31310:SF7">
    <property type="entry name" value="PA-PHOSPHATASE RELATED-FAMILY PROTEIN DDB_G0268928"/>
    <property type="match status" value="1"/>
</dbReference>
<feature type="transmembrane region" description="Helical" evidence="5">
    <location>
        <begin position="127"/>
        <end position="146"/>
    </location>
</feature>
<protein>
    <submittedName>
        <fullName evidence="9">Unannotated protein</fullName>
    </submittedName>
</protein>